<feature type="compositionally biased region" description="Polar residues" evidence="1">
    <location>
        <begin position="9"/>
        <end position="21"/>
    </location>
</feature>
<feature type="region of interest" description="Disordered" evidence="1">
    <location>
        <begin position="50"/>
        <end position="89"/>
    </location>
</feature>
<gene>
    <name evidence="2" type="ORF">SCHPADRAFT_948366</name>
</gene>
<sequence>METLRVIETSLSNAGTYTSPTRLPPNTPLVKVEYDGHHSPFVKVERDMKPASSSPFVKVEEDKKPDVAKGLAPTLKPPSIIDLTSPELRHRQVRSPSVIDLTASSPFLKVESLTPIPQPLAYRSSSVIEISSDSSDSSTEVEGDETDSTLSSDDPAKHWVKGPGHRVGPSTQGFLQSALSPLSEEQTPRPARSKKKSKAKSKRTLMSSV</sequence>
<dbReference type="Proteomes" id="UP000053477">
    <property type="component" value="Unassembled WGS sequence"/>
</dbReference>
<evidence type="ECO:0000313" key="2">
    <source>
        <dbReference type="EMBL" id="KLO03764.1"/>
    </source>
</evidence>
<feature type="compositionally biased region" description="Low complexity" evidence="1">
    <location>
        <begin position="129"/>
        <end position="138"/>
    </location>
</feature>
<dbReference type="AlphaFoldDB" id="A0A0H2QWS7"/>
<proteinExistence type="predicted"/>
<feature type="compositionally biased region" description="Basic and acidic residues" evidence="1">
    <location>
        <begin position="58"/>
        <end position="67"/>
    </location>
</feature>
<feature type="region of interest" description="Disordered" evidence="1">
    <location>
        <begin position="129"/>
        <end position="209"/>
    </location>
</feature>
<feature type="compositionally biased region" description="Basic residues" evidence="1">
    <location>
        <begin position="191"/>
        <end position="203"/>
    </location>
</feature>
<dbReference type="EMBL" id="KQ087065">
    <property type="protein sequence ID" value="KLO03764.1"/>
    <property type="molecule type" value="Genomic_DNA"/>
</dbReference>
<accession>A0A0H2QWS7</accession>
<evidence type="ECO:0000256" key="1">
    <source>
        <dbReference type="SAM" id="MobiDB-lite"/>
    </source>
</evidence>
<name>A0A0H2QWS7_9AGAM</name>
<feature type="compositionally biased region" description="Polar residues" evidence="1">
    <location>
        <begin position="169"/>
        <end position="185"/>
    </location>
</feature>
<dbReference type="InParanoid" id="A0A0H2QWS7"/>
<feature type="region of interest" description="Disordered" evidence="1">
    <location>
        <begin position="1"/>
        <end position="26"/>
    </location>
</feature>
<keyword evidence="3" id="KW-1185">Reference proteome</keyword>
<protein>
    <submittedName>
        <fullName evidence="2">Uncharacterized protein</fullName>
    </submittedName>
</protein>
<reference evidence="2 3" key="1">
    <citation type="submission" date="2015-04" db="EMBL/GenBank/DDBJ databases">
        <title>Complete genome sequence of Schizopora paradoxa KUC8140, a cosmopolitan wood degrader in East Asia.</title>
        <authorList>
            <consortium name="DOE Joint Genome Institute"/>
            <person name="Min B."/>
            <person name="Park H."/>
            <person name="Jang Y."/>
            <person name="Kim J.-J."/>
            <person name="Kim K.H."/>
            <person name="Pangilinan J."/>
            <person name="Lipzen A."/>
            <person name="Riley R."/>
            <person name="Grigoriev I.V."/>
            <person name="Spatafora J.W."/>
            <person name="Choi I.-G."/>
        </authorList>
    </citation>
    <scope>NUCLEOTIDE SEQUENCE [LARGE SCALE GENOMIC DNA]</scope>
    <source>
        <strain evidence="2 3">KUC8140</strain>
    </source>
</reference>
<organism evidence="2 3">
    <name type="scientific">Schizopora paradoxa</name>
    <dbReference type="NCBI Taxonomy" id="27342"/>
    <lineage>
        <taxon>Eukaryota</taxon>
        <taxon>Fungi</taxon>
        <taxon>Dikarya</taxon>
        <taxon>Basidiomycota</taxon>
        <taxon>Agaricomycotina</taxon>
        <taxon>Agaricomycetes</taxon>
        <taxon>Hymenochaetales</taxon>
        <taxon>Schizoporaceae</taxon>
        <taxon>Schizopora</taxon>
    </lineage>
</organism>
<evidence type="ECO:0000313" key="3">
    <source>
        <dbReference type="Proteomes" id="UP000053477"/>
    </source>
</evidence>